<sequence length="209" mass="23837">MILHLQIPFPSRHTRNALKNHVSSLPTVTGDSGLKFRQKLLFLQSLKVNTTKALQLNPNLRAAPLSTLHSITQCLSSMGLGLSAIGRILDIVESTLMPKIEYLVGLGIEYEEVRNMVLRSPGLLTFSVENNYKPKAEYFLKEMNGDLEEIKRFPQYFSFSLERKIKPRHQLLMEHGVSMSLSAMLKVSDGEFNVRLLEKRLLMAQERRL</sequence>
<keyword evidence="2" id="KW-0806">Transcription termination</keyword>
<reference evidence="4" key="1">
    <citation type="submission" date="2020-06" db="EMBL/GenBank/DDBJ databases">
        <authorList>
            <person name="Li T."/>
            <person name="Hu X."/>
            <person name="Zhang T."/>
            <person name="Song X."/>
            <person name="Zhang H."/>
            <person name="Dai N."/>
            <person name="Sheng W."/>
            <person name="Hou X."/>
            <person name="Wei L."/>
        </authorList>
    </citation>
    <scope>NUCLEOTIDE SEQUENCE</scope>
    <source>
        <strain evidence="4">KEN1</strain>
        <tissue evidence="4">Leaf</tissue>
    </source>
</reference>
<dbReference type="PANTHER" id="PTHR13068">
    <property type="entry name" value="CGI-12 PROTEIN-RELATED"/>
    <property type="match status" value="1"/>
</dbReference>
<organism evidence="4">
    <name type="scientific">Sesamum latifolium</name>
    <dbReference type="NCBI Taxonomy" id="2727402"/>
    <lineage>
        <taxon>Eukaryota</taxon>
        <taxon>Viridiplantae</taxon>
        <taxon>Streptophyta</taxon>
        <taxon>Embryophyta</taxon>
        <taxon>Tracheophyta</taxon>
        <taxon>Spermatophyta</taxon>
        <taxon>Magnoliopsida</taxon>
        <taxon>eudicotyledons</taxon>
        <taxon>Gunneridae</taxon>
        <taxon>Pentapetalae</taxon>
        <taxon>asterids</taxon>
        <taxon>lamiids</taxon>
        <taxon>Lamiales</taxon>
        <taxon>Pedaliaceae</taxon>
        <taxon>Sesamum</taxon>
    </lineage>
</organism>
<evidence type="ECO:0000256" key="2">
    <source>
        <dbReference type="ARBA" id="ARBA00022472"/>
    </source>
</evidence>
<reference evidence="4" key="2">
    <citation type="journal article" date="2024" name="Plant">
        <title>Genomic evolution and insights into agronomic trait innovations of Sesamum species.</title>
        <authorList>
            <person name="Miao H."/>
            <person name="Wang L."/>
            <person name="Qu L."/>
            <person name="Liu H."/>
            <person name="Sun Y."/>
            <person name="Le M."/>
            <person name="Wang Q."/>
            <person name="Wei S."/>
            <person name="Zheng Y."/>
            <person name="Lin W."/>
            <person name="Duan Y."/>
            <person name="Cao H."/>
            <person name="Xiong S."/>
            <person name="Wang X."/>
            <person name="Wei L."/>
            <person name="Li C."/>
            <person name="Ma Q."/>
            <person name="Ju M."/>
            <person name="Zhao R."/>
            <person name="Li G."/>
            <person name="Mu C."/>
            <person name="Tian Q."/>
            <person name="Mei H."/>
            <person name="Zhang T."/>
            <person name="Gao T."/>
            <person name="Zhang H."/>
        </authorList>
    </citation>
    <scope>NUCLEOTIDE SEQUENCE</scope>
    <source>
        <strain evidence="4">KEN1</strain>
    </source>
</reference>
<comment type="caution">
    <text evidence="4">The sequence shown here is derived from an EMBL/GenBank/DDBJ whole genome shotgun (WGS) entry which is preliminary data.</text>
</comment>
<dbReference type="GO" id="GO:0006353">
    <property type="term" value="P:DNA-templated transcription termination"/>
    <property type="evidence" value="ECO:0007669"/>
    <property type="project" value="UniProtKB-KW"/>
</dbReference>
<comment type="similarity">
    <text evidence="1">Belongs to the mTERF family.</text>
</comment>
<gene>
    <name evidence="4" type="ORF">Slati_1831800</name>
</gene>
<evidence type="ECO:0000256" key="1">
    <source>
        <dbReference type="ARBA" id="ARBA00007692"/>
    </source>
</evidence>
<dbReference type="GO" id="GO:0003676">
    <property type="term" value="F:nucleic acid binding"/>
    <property type="evidence" value="ECO:0007669"/>
    <property type="project" value="InterPro"/>
</dbReference>
<keyword evidence="2" id="KW-0805">Transcription regulation</keyword>
<protein>
    <submittedName>
        <fullName evidence="4">Transcription termination factor MTEF1, chloroplastic</fullName>
    </submittedName>
</protein>
<dbReference type="EMBL" id="JACGWN010000006">
    <property type="protein sequence ID" value="KAL0447039.1"/>
    <property type="molecule type" value="Genomic_DNA"/>
</dbReference>
<name>A0AAW2WZF7_9LAMI</name>
<dbReference type="Pfam" id="PF02536">
    <property type="entry name" value="mTERF"/>
    <property type="match status" value="1"/>
</dbReference>
<dbReference type="Gene3D" id="1.25.70.10">
    <property type="entry name" value="Transcription termination factor 3, mitochondrial"/>
    <property type="match status" value="1"/>
</dbReference>
<proteinExistence type="inferred from homology"/>
<dbReference type="SMART" id="SM00733">
    <property type="entry name" value="Mterf"/>
    <property type="match status" value="4"/>
</dbReference>
<dbReference type="InterPro" id="IPR003690">
    <property type="entry name" value="MTERF"/>
</dbReference>
<dbReference type="PANTHER" id="PTHR13068:SF36">
    <property type="entry name" value="TRANSCRIPTION TERMINATION FACTOR MTEF1, CHLOROPLASTIC"/>
    <property type="match status" value="1"/>
</dbReference>
<accession>A0AAW2WZF7</accession>
<dbReference type="InterPro" id="IPR038538">
    <property type="entry name" value="MTERF_sf"/>
</dbReference>
<evidence type="ECO:0000256" key="3">
    <source>
        <dbReference type="ARBA" id="ARBA00022946"/>
    </source>
</evidence>
<dbReference type="AlphaFoldDB" id="A0AAW2WZF7"/>
<evidence type="ECO:0000313" key="4">
    <source>
        <dbReference type="EMBL" id="KAL0447039.1"/>
    </source>
</evidence>
<keyword evidence="2" id="KW-0804">Transcription</keyword>
<keyword evidence="3" id="KW-0809">Transit peptide</keyword>